<gene>
    <name evidence="4" type="ORF">AWB66_01675</name>
</gene>
<dbReference type="GO" id="GO:0036088">
    <property type="term" value="P:D-serine catabolic process"/>
    <property type="evidence" value="ECO:0007669"/>
    <property type="project" value="TreeGrafter"/>
</dbReference>
<dbReference type="InterPro" id="IPR042208">
    <property type="entry name" value="D-ser_dehydrat-like_sf"/>
</dbReference>
<sequence length="382" mass="40051">MTLVAPPAARLGATLAEIGTPSLLIELDAFEANVRGMAEFTASCGVALRPHAKAHKSVKIARRQIAAGAVGVCCQKLSEAYPFAAAGIESIHVSNEFVGADKVAMAVELAAHTRLSVCVDSLPQVAVLGVAAAEAGVRIDVLPEIDVGQRRCGVTRSDDLLRLVDAIAQHAALRFGGIQAYHGGAQHIASWQARGEAAKLAAQRASEFVSALRARGVDVPVVTGGGTGTVEFDARSGIYTELQPGSYVFGDGDYGSIEWAAFDRPRQSLFILSTIMSATRPGIAVCDVGLKGLAVDSGLPREVTALSRVETPELAYAGANDEHGMLDVAGGLERGTESLIGQRMLIVPGHCDPTVNLYDEFVCVRAAQVEALWKVDARGLSR</sequence>
<dbReference type="Proteomes" id="UP000054717">
    <property type="component" value="Unassembled WGS sequence"/>
</dbReference>
<dbReference type="PANTHER" id="PTHR28004:SF2">
    <property type="entry name" value="D-SERINE DEHYDRATASE"/>
    <property type="match status" value="1"/>
</dbReference>
<dbReference type="EMBL" id="FCNZ02000005">
    <property type="protein sequence ID" value="SAL28491.1"/>
    <property type="molecule type" value="Genomic_DNA"/>
</dbReference>
<evidence type="ECO:0000256" key="2">
    <source>
        <dbReference type="ARBA" id="ARBA00023239"/>
    </source>
</evidence>
<protein>
    <submittedName>
        <fullName evidence="4">Alanine racemase</fullName>
    </submittedName>
</protein>
<keyword evidence="2" id="KW-0456">Lyase</keyword>
<dbReference type="AlphaFoldDB" id="A0A158G9F4"/>
<dbReference type="Gene3D" id="3.20.20.10">
    <property type="entry name" value="Alanine racemase"/>
    <property type="match status" value="1"/>
</dbReference>
<dbReference type="GO" id="GO:0008721">
    <property type="term" value="F:D-serine ammonia-lyase activity"/>
    <property type="evidence" value="ECO:0007669"/>
    <property type="project" value="TreeGrafter"/>
</dbReference>
<comment type="similarity">
    <text evidence="1">Belongs to the DSD1 family.</text>
</comment>
<dbReference type="InterPro" id="IPR001608">
    <property type="entry name" value="Ala_racemase_N"/>
</dbReference>
<dbReference type="STRING" id="326475.AWB66_01675"/>
<organism evidence="4 5">
    <name type="scientific">Caballeronia telluris</name>
    <dbReference type="NCBI Taxonomy" id="326475"/>
    <lineage>
        <taxon>Bacteria</taxon>
        <taxon>Pseudomonadati</taxon>
        <taxon>Pseudomonadota</taxon>
        <taxon>Betaproteobacteria</taxon>
        <taxon>Burkholderiales</taxon>
        <taxon>Burkholderiaceae</taxon>
        <taxon>Caballeronia</taxon>
    </lineage>
</organism>
<keyword evidence="5" id="KW-1185">Reference proteome</keyword>
<comment type="caution">
    <text evidence="4">The sequence shown here is derived from an EMBL/GenBank/DDBJ whole genome shotgun (WGS) entry which is preliminary data.</text>
</comment>
<evidence type="ECO:0000256" key="1">
    <source>
        <dbReference type="ARBA" id="ARBA00005323"/>
    </source>
</evidence>
<evidence type="ECO:0000313" key="4">
    <source>
        <dbReference type="EMBL" id="SAL28491.1"/>
    </source>
</evidence>
<dbReference type="CDD" id="cd06819">
    <property type="entry name" value="PLPDE_III_LS_D-TA"/>
    <property type="match status" value="1"/>
</dbReference>
<dbReference type="Pfam" id="PF14031">
    <property type="entry name" value="D-ser_dehydrat"/>
    <property type="match status" value="1"/>
</dbReference>
<dbReference type="InterPro" id="IPR026956">
    <property type="entry name" value="D-ser_dehydrat-like_dom"/>
</dbReference>
<proteinExistence type="inferred from homology"/>
<evidence type="ECO:0000259" key="3">
    <source>
        <dbReference type="SMART" id="SM01119"/>
    </source>
</evidence>
<dbReference type="SMART" id="SM01119">
    <property type="entry name" value="D-ser_dehydrat"/>
    <property type="match status" value="1"/>
</dbReference>
<dbReference type="Gene3D" id="2.40.37.20">
    <property type="entry name" value="D-serine dehydratase-like domain"/>
    <property type="match status" value="1"/>
</dbReference>
<reference evidence="4" key="1">
    <citation type="submission" date="2016-01" db="EMBL/GenBank/DDBJ databases">
        <authorList>
            <person name="Peeters Charlotte."/>
        </authorList>
    </citation>
    <scope>NUCLEOTIDE SEQUENCE</scope>
    <source>
        <strain evidence="4">LMG 22936</strain>
    </source>
</reference>
<feature type="domain" description="D-serine dehydratase-like" evidence="3">
    <location>
        <begin position="268"/>
        <end position="365"/>
    </location>
</feature>
<name>A0A158G9F4_9BURK</name>
<dbReference type="InterPro" id="IPR029066">
    <property type="entry name" value="PLP-binding_barrel"/>
</dbReference>
<accession>A0A158G9F4</accession>
<dbReference type="PANTHER" id="PTHR28004">
    <property type="entry name" value="ZGC:162816-RELATED"/>
    <property type="match status" value="1"/>
</dbReference>
<dbReference type="Pfam" id="PF01168">
    <property type="entry name" value="Ala_racemase_N"/>
    <property type="match status" value="1"/>
</dbReference>
<evidence type="ECO:0000313" key="5">
    <source>
        <dbReference type="Proteomes" id="UP000054717"/>
    </source>
</evidence>
<dbReference type="SUPFAM" id="SSF51419">
    <property type="entry name" value="PLP-binding barrel"/>
    <property type="match status" value="1"/>
</dbReference>
<dbReference type="RefSeq" id="WP_087629819.1">
    <property type="nucleotide sequence ID" value="NZ_FCNZ02000005.1"/>
</dbReference>
<dbReference type="InterPro" id="IPR051466">
    <property type="entry name" value="D-amino_acid_metab_enzyme"/>
</dbReference>